<evidence type="ECO:0000259" key="17">
    <source>
        <dbReference type="PROSITE" id="PS51194"/>
    </source>
</evidence>
<evidence type="ECO:0000256" key="5">
    <source>
        <dbReference type="ARBA" id="ARBA00022763"/>
    </source>
</evidence>
<dbReference type="PROSITE" id="PS50151">
    <property type="entry name" value="UVR"/>
    <property type="match status" value="1"/>
</dbReference>
<dbReference type="HAMAP" id="MF_00204">
    <property type="entry name" value="UvrB"/>
    <property type="match status" value="1"/>
</dbReference>
<dbReference type="NCBIfam" id="TIGR00631">
    <property type="entry name" value="uvrb"/>
    <property type="match status" value="1"/>
</dbReference>
<dbReference type="GO" id="GO:0003677">
    <property type="term" value="F:DNA binding"/>
    <property type="evidence" value="ECO:0007669"/>
    <property type="project" value="UniProtKB-UniRule"/>
</dbReference>
<dbReference type="Pfam" id="PF17757">
    <property type="entry name" value="UvrB_inter"/>
    <property type="match status" value="1"/>
</dbReference>
<dbReference type="GO" id="GO:0009381">
    <property type="term" value="F:excinuclease ABC activity"/>
    <property type="evidence" value="ECO:0007669"/>
    <property type="project" value="UniProtKB-UniRule"/>
</dbReference>
<feature type="short sequence motif" description="Beta-hairpin" evidence="13">
    <location>
        <begin position="124"/>
        <end position="147"/>
    </location>
</feature>
<evidence type="ECO:0000256" key="3">
    <source>
        <dbReference type="ARBA" id="ARBA00022490"/>
    </source>
</evidence>
<feature type="domain" description="Helicase C-terminal" evidence="17">
    <location>
        <begin position="462"/>
        <end position="628"/>
    </location>
</feature>
<dbReference type="InterPro" id="IPR001650">
    <property type="entry name" value="Helicase_C-like"/>
</dbReference>
<evidence type="ECO:0000256" key="14">
    <source>
        <dbReference type="RuleBase" id="RU003587"/>
    </source>
</evidence>
<evidence type="ECO:0000259" key="16">
    <source>
        <dbReference type="PROSITE" id="PS51192"/>
    </source>
</evidence>
<comment type="domain">
    <text evidence="13">The beta-hairpin motif is involved in DNA binding.</text>
</comment>
<dbReference type="SUPFAM" id="SSF52540">
    <property type="entry name" value="P-loop containing nucleoside triphosphate hydrolases"/>
    <property type="match status" value="2"/>
</dbReference>
<evidence type="ECO:0000256" key="7">
    <source>
        <dbReference type="ARBA" id="ARBA00022840"/>
    </source>
</evidence>
<evidence type="ECO:0000256" key="4">
    <source>
        <dbReference type="ARBA" id="ARBA00022741"/>
    </source>
</evidence>
<comment type="function">
    <text evidence="13">The UvrABC repair system catalyzes the recognition and processing of DNA lesions. A damage recognition complex composed of 2 UvrA and 2 UvrB subunits scans DNA for abnormalities. Upon binding of the UvrA(2)B(2) complex to a putative damaged site, the DNA wraps around one UvrB monomer. DNA wrap is dependent on ATP binding by UvrB and probably causes local melting of the DNA helix, facilitating insertion of UvrB beta-hairpin between the DNA strands. Then UvrB probes one DNA strand for the presence of a lesion. If a lesion is found the UvrA subunits dissociate and the UvrB-DNA preincision complex is formed. This complex is subsequently bound by UvrC and the second UvrB is released. If no lesion is found, the DNA wraps around the other UvrB subunit that will check the other stand for damage.</text>
</comment>
<keyword evidence="8 13" id="KW-0267">Excision nuclease</keyword>
<sequence>MSEASEIMSLTKKSAKTQAKVEDQIEGTFARFPGSPFELFQPYMPAGDQPTAIEKLCEGIVDGEVFQTLLGVTGSGKTFTMANVIARMGRPAIIFAPNKTLAAQLYSEFREFFPKNAVEYFVSYYDYYQPEAYVPQRDLFIEKDSAINEHIEQMRLSATKSVLERRDTIIVATVSAIYGIGAPEDYTQMRFIARETDKMGQRDVISRLIRMQYTRNDQDFARGTFRVRGDVIDVFPAEHSELAVRIELFDDEIETIQLFDPLTGRIKQKVPRFVVYPKSHYVTPREKVMMAVETIKLELSERVAQFISQGKLIEAQRIEQRTRFDLEMLSEIGHCKGIENYTRHLSGAVPGSAPSTLCDYMPKDALMFLDESHVMIGQLNAMYNGDRARKTNLVDYGFRLPSALDNRPLKFEEFESKMRQAVFVSATPANYEKEHAGQVVEQVVRPTGLVDPQVEVRPATHQVDDVLQEIRIRAEKNERVLITTLTKRMAEQLTDYLTDNGVKVRYLHSDVDTVERVEILRDLRLGVFDVLVGINLLREGIDIPEVSLVAILDADKEGFLRSERSLIQTIGRAARNLNGRAILYADRITDSMKMAMGETERRRNKQIAFNLENGITPRSVVKRIKDLIDGVYSEKSGKEAEKLQMQKAMVEDMSEKDIAREIKRLEKLMIEHAKNLEFEKAAQVRDQLQVLKAQAFGAAVSDNILS</sequence>
<evidence type="ECO:0000313" key="19">
    <source>
        <dbReference type="Proteomes" id="UP000502041"/>
    </source>
</evidence>
<dbReference type="Pfam" id="PF02151">
    <property type="entry name" value="UVR"/>
    <property type="match status" value="1"/>
</dbReference>
<dbReference type="InterPro" id="IPR027417">
    <property type="entry name" value="P-loop_NTPase"/>
</dbReference>
<keyword evidence="4 13" id="KW-0547">Nucleotide-binding</keyword>
<dbReference type="GO" id="GO:0005524">
    <property type="term" value="F:ATP binding"/>
    <property type="evidence" value="ECO:0007669"/>
    <property type="project" value="UniProtKB-UniRule"/>
</dbReference>
<evidence type="ECO:0000313" key="18">
    <source>
        <dbReference type="EMBL" id="QJC57074.1"/>
    </source>
</evidence>
<keyword evidence="7 13" id="KW-0067">ATP-binding</keyword>
<dbReference type="Pfam" id="PF04851">
    <property type="entry name" value="ResIII"/>
    <property type="match status" value="1"/>
</dbReference>
<dbReference type="Pfam" id="PF12344">
    <property type="entry name" value="UvrB"/>
    <property type="match status" value="1"/>
</dbReference>
<protein>
    <recommendedName>
        <fullName evidence="12 13">UvrABC system protein B</fullName>
        <shortName evidence="13">Protein UvrB</shortName>
    </recommendedName>
    <alternativeName>
        <fullName evidence="13">Excinuclease ABC subunit B</fullName>
    </alternativeName>
</protein>
<dbReference type="AlphaFoldDB" id="A0A6H2HBV1"/>
<keyword evidence="19" id="KW-1185">Reference proteome</keyword>
<dbReference type="PANTHER" id="PTHR24029:SF0">
    <property type="entry name" value="UVRABC SYSTEM PROTEIN B"/>
    <property type="match status" value="1"/>
</dbReference>
<dbReference type="GO" id="GO:0006289">
    <property type="term" value="P:nucleotide-excision repair"/>
    <property type="evidence" value="ECO:0007669"/>
    <property type="project" value="UniProtKB-UniRule"/>
</dbReference>
<evidence type="ECO:0000256" key="6">
    <source>
        <dbReference type="ARBA" id="ARBA00022769"/>
    </source>
</evidence>
<dbReference type="NCBIfam" id="NF003673">
    <property type="entry name" value="PRK05298.1"/>
    <property type="match status" value="1"/>
</dbReference>
<dbReference type="Gene3D" id="3.40.50.300">
    <property type="entry name" value="P-loop containing nucleotide triphosphate hydrolases"/>
    <property type="match status" value="3"/>
</dbReference>
<keyword evidence="5 13" id="KW-0227">DNA damage</keyword>
<evidence type="ECO:0000256" key="2">
    <source>
        <dbReference type="ARBA" id="ARBA00008533"/>
    </source>
</evidence>
<keyword evidence="3 13" id="KW-0963">Cytoplasm</keyword>
<organism evidence="18 19">
    <name type="scientific">Polaromonas vacuolata</name>
    <dbReference type="NCBI Taxonomy" id="37448"/>
    <lineage>
        <taxon>Bacteria</taxon>
        <taxon>Pseudomonadati</taxon>
        <taxon>Pseudomonadota</taxon>
        <taxon>Betaproteobacteria</taxon>
        <taxon>Burkholderiales</taxon>
        <taxon>Comamonadaceae</taxon>
        <taxon>Polaromonas</taxon>
    </lineage>
</organism>
<dbReference type="Pfam" id="PF00271">
    <property type="entry name" value="Helicase_C"/>
    <property type="match status" value="1"/>
</dbReference>
<dbReference type="SMART" id="SM00487">
    <property type="entry name" value="DEXDc"/>
    <property type="match status" value="1"/>
</dbReference>
<dbReference type="CDD" id="cd18790">
    <property type="entry name" value="SF2_C_UvrB"/>
    <property type="match status" value="1"/>
</dbReference>
<dbReference type="GO" id="GO:0016887">
    <property type="term" value="F:ATP hydrolysis activity"/>
    <property type="evidence" value="ECO:0007669"/>
    <property type="project" value="InterPro"/>
</dbReference>
<evidence type="ECO:0000256" key="8">
    <source>
        <dbReference type="ARBA" id="ARBA00022881"/>
    </source>
</evidence>
<feature type="domain" description="Helicase ATP-binding" evidence="16">
    <location>
        <begin position="58"/>
        <end position="193"/>
    </location>
</feature>
<dbReference type="SUPFAM" id="SSF46600">
    <property type="entry name" value="C-terminal UvrC-binding domain of UvrB"/>
    <property type="match status" value="1"/>
</dbReference>
<reference evidence="18 19" key="1">
    <citation type="submission" date="2020-04" db="EMBL/GenBank/DDBJ databases">
        <title>Complete genome of a Psychrophilic, Marine, Gas Vacuolate Bacterium Polaromonas vacuolata KCTC 22033T.</title>
        <authorList>
            <person name="Hwang K."/>
            <person name="Kim K.M."/>
        </authorList>
    </citation>
    <scope>NUCLEOTIDE SEQUENCE [LARGE SCALE GENOMIC DNA]</scope>
    <source>
        <strain evidence="18 19">KCTC 22033</strain>
    </source>
</reference>
<name>A0A6H2HBV1_9BURK</name>
<dbReference type="InterPro" id="IPR041471">
    <property type="entry name" value="UvrB_inter"/>
</dbReference>
<dbReference type="GO" id="GO:0009432">
    <property type="term" value="P:SOS response"/>
    <property type="evidence" value="ECO:0007669"/>
    <property type="project" value="UniProtKB-UniRule"/>
</dbReference>
<comment type="similarity">
    <text evidence="2 13 14">Belongs to the UvrB family.</text>
</comment>
<dbReference type="InterPro" id="IPR014001">
    <property type="entry name" value="Helicase_ATP-bd"/>
</dbReference>
<dbReference type="InterPro" id="IPR004807">
    <property type="entry name" value="UvrB"/>
</dbReference>
<dbReference type="GO" id="GO:0009380">
    <property type="term" value="C:excinuclease repair complex"/>
    <property type="evidence" value="ECO:0007669"/>
    <property type="project" value="InterPro"/>
</dbReference>
<evidence type="ECO:0000259" key="15">
    <source>
        <dbReference type="PROSITE" id="PS50151"/>
    </source>
</evidence>
<dbReference type="PROSITE" id="PS51194">
    <property type="entry name" value="HELICASE_CTER"/>
    <property type="match status" value="1"/>
</dbReference>
<feature type="binding site" evidence="13">
    <location>
        <begin position="71"/>
        <end position="78"/>
    </location>
    <ligand>
        <name>ATP</name>
        <dbReference type="ChEBI" id="CHEBI:30616"/>
    </ligand>
</feature>
<evidence type="ECO:0000256" key="13">
    <source>
        <dbReference type="HAMAP-Rule" id="MF_00204"/>
    </source>
</evidence>
<dbReference type="Proteomes" id="UP000502041">
    <property type="component" value="Chromosome"/>
</dbReference>
<dbReference type="Gene3D" id="6.10.140.240">
    <property type="match status" value="1"/>
</dbReference>
<dbReference type="InterPro" id="IPR024759">
    <property type="entry name" value="UvrB_YAD/RRR_dom"/>
</dbReference>
<dbReference type="GO" id="GO:0005737">
    <property type="term" value="C:cytoplasm"/>
    <property type="evidence" value="ECO:0007669"/>
    <property type="project" value="UniProtKB-SubCell"/>
</dbReference>
<proteinExistence type="inferred from homology"/>
<keyword evidence="6 13" id="KW-0228">DNA excision</keyword>
<dbReference type="PROSITE" id="PS51192">
    <property type="entry name" value="HELICASE_ATP_BIND_1"/>
    <property type="match status" value="1"/>
</dbReference>
<dbReference type="EMBL" id="CP051461">
    <property type="protein sequence ID" value="QJC57074.1"/>
    <property type="molecule type" value="Genomic_DNA"/>
</dbReference>
<dbReference type="SMART" id="SM00490">
    <property type="entry name" value="HELICc"/>
    <property type="match status" value="1"/>
</dbReference>
<gene>
    <name evidence="13 18" type="primary">uvrB</name>
    <name evidence="18" type="ORF">HC248_02389</name>
</gene>
<dbReference type="InterPro" id="IPR006935">
    <property type="entry name" value="Helicase/UvrB_N"/>
</dbReference>
<accession>A0A6H2HBV1</accession>
<dbReference type="InterPro" id="IPR001943">
    <property type="entry name" value="UVR_dom"/>
</dbReference>
<evidence type="ECO:0000256" key="1">
    <source>
        <dbReference type="ARBA" id="ARBA00004496"/>
    </source>
</evidence>
<comment type="subcellular location">
    <subcellularLocation>
        <location evidence="1 13 14">Cytoplasm</location>
    </subcellularLocation>
</comment>
<evidence type="ECO:0000256" key="9">
    <source>
        <dbReference type="ARBA" id="ARBA00023204"/>
    </source>
</evidence>
<dbReference type="PANTHER" id="PTHR24029">
    <property type="entry name" value="UVRABC SYSTEM PROTEIN B"/>
    <property type="match status" value="1"/>
</dbReference>
<evidence type="ECO:0000256" key="11">
    <source>
        <dbReference type="ARBA" id="ARBA00026033"/>
    </source>
</evidence>
<comment type="subunit">
    <text evidence="11 13 14">Forms a heterotetramer with UvrA during the search for lesions. Interacts with UvrC in an incision complex.</text>
</comment>
<evidence type="ECO:0000256" key="12">
    <source>
        <dbReference type="ARBA" id="ARBA00029504"/>
    </source>
</evidence>
<dbReference type="CDD" id="cd17916">
    <property type="entry name" value="DEXHc_UvrB"/>
    <property type="match status" value="1"/>
</dbReference>
<evidence type="ECO:0000256" key="10">
    <source>
        <dbReference type="ARBA" id="ARBA00023236"/>
    </source>
</evidence>
<dbReference type="Gene3D" id="4.10.860.10">
    <property type="entry name" value="UVR domain"/>
    <property type="match status" value="1"/>
</dbReference>
<keyword evidence="9 13" id="KW-0234">DNA repair</keyword>
<keyword evidence="10 13" id="KW-0742">SOS response</keyword>
<dbReference type="KEGG" id="pvac:HC248_02389"/>
<dbReference type="InterPro" id="IPR036876">
    <property type="entry name" value="UVR_dom_sf"/>
</dbReference>
<feature type="domain" description="UVR" evidence="15">
    <location>
        <begin position="659"/>
        <end position="694"/>
    </location>
</feature>